<dbReference type="InterPro" id="IPR003656">
    <property type="entry name" value="Znf_BED"/>
</dbReference>
<comment type="caution">
    <text evidence="6">The sequence shown here is derived from an EMBL/GenBank/DDBJ whole genome shotgun (WGS) entry which is preliminary data.</text>
</comment>
<evidence type="ECO:0000256" key="3">
    <source>
        <dbReference type="ARBA" id="ARBA00022833"/>
    </source>
</evidence>
<accession>A0ABS8SUA5</accession>
<sequence length="271" mass="31630">MSIENDDVESNEVSVTSSPKRCKTTYLVWEYYEPLPLNNNPNNRLRAKCKECGHVYLADSTAGATNLLHHHVKHKNISRQVVLDRRYKLKLVKFCFLKFDHLNCDEKVKVIEDNLARLFKEYMKYSDIEVVASSSHECDIEILDEMEEFNMFESPHDYSSEKIQFNLYLKEPILMWTKLSLNISIKASDDLSKEGSTNMLGGRRIYQLLGRKLQSQRHDLPNHPFDASNVNDLDTFGKIFSGLRKHRLDETRLARIAMDSHSSRENVKWKT</sequence>
<gene>
    <name evidence="6" type="ORF">HAX54_047701</name>
</gene>
<evidence type="ECO:0000256" key="4">
    <source>
        <dbReference type="PROSITE-ProRule" id="PRU00027"/>
    </source>
</evidence>
<organism evidence="6 7">
    <name type="scientific">Datura stramonium</name>
    <name type="common">Jimsonweed</name>
    <name type="synonym">Common thornapple</name>
    <dbReference type="NCBI Taxonomy" id="4076"/>
    <lineage>
        <taxon>Eukaryota</taxon>
        <taxon>Viridiplantae</taxon>
        <taxon>Streptophyta</taxon>
        <taxon>Embryophyta</taxon>
        <taxon>Tracheophyta</taxon>
        <taxon>Spermatophyta</taxon>
        <taxon>Magnoliopsida</taxon>
        <taxon>eudicotyledons</taxon>
        <taxon>Gunneridae</taxon>
        <taxon>Pentapetalae</taxon>
        <taxon>asterids</taxon>
        <taxon>lamiids</taxon>
        <taxon>Solanales</taxon>
        <taxon>Solanaceae</taxon>
        <taxon>Solanoideae</taxon>
        <taxon>Datureae</taxon>
        <taxon>Datura</taxon>
    </lineage>
</organism>
<reference evidence="6 7" key="1">
    <citation type="journal article" date="2021" name="BMC Genomics">
        <title>Datura genome reveals duplications of psychoactive alkaloid biosynthetic genes and high mutation rate following tissue culture.</title>
        <authorList>
            <person name="Rajewski A."/>
            <person name="Carter-House D."/>
            <person name="Stajich J."/>
            <person name="Litt A."/>
        </authorList>
    </citation>
    <scope>NUCLEOTIDE SEQUENCE [LARGE SCALE GENOMIC DNA]</scope>
    <source>
        <strain evidence="6">AR-01</strain>
    </source>
</reference>
<keyword evidence="1" id="KW-0479">Metal-binding</keyword>
<evidence type="ECO:0000256" key="2">
    <source>
        <dbReference type="ARBA" id="ARBA00022771"/>
    </source>
</evidence>
<protein>
    <recommendedName>
        <fullName evidence="5">BED-type domain-containing protein</fullName>
    </recommendedName>
</protein>
<keyword evidence="2 4" id="KW-0863">Zinc-finger</keyword>
<feature type="domain" description="BED-type" evidence="5">
    <location>
        <begin position="23"/>
        <end position="81"/>
    </location>
</feature>
<evidence type="ECO:0000259" key="5">
    <source>
        <dbReference type="PROSITE" id="PS50808"/>
    </source>
</evidence>
<proteinExistence type="predicted"/>
<dbReference type="Proteomes" id="UP000823775">
    <property type="component" value="Unassembled WGS sequence"/>
</dbReference>
<evidence type="ECO:0000256" key="1">
    <source>
        <dbReference type="ARBA" id="ARBA00022723"/>
    </source>
</evidence>
<keyword evidence="7" id="KW-1185">Reference proteome</keyword>
<evidence type="ECO:0000313" key="6">
    <source>
        <dbReference type="EMBL" id="MCD7462069.1"/>
    </source>
</evidence>
<dbReference type="PROSITE" id="PS50808">
    <property type="entry name" value="ZF_BED"/>
    <property type="match status" value="1"/>
</dbReference>
<keyword evidence="3" id="KW-0862">Zinc</keyword>
<dbReference type="EMBL" id="JACEIK010000776">
    <property type="protein sequence ID" value="MCD7462069.1"/>
    <property type="molecule type" value="Genomic_DNA"/>
</dbReference>
<name>A0ABS8SUA5_DATST</name>
<evidence type="ECO:0000313" key="7">
    <source>
        <dbReference type="Proteomes" id="UP000823775"/>
    </source>
</evidence>